<name>A0ABM1BWR1_LIMPO</name>
<evidence type="ECO:0000256" key="1">
    <source>
        <dbReference type="SAM" id="MobiDB-lite"/>
    </source>
</evidence>
<organism evidence="3 4">
    <name type="scientific">Limulus polyphemus</name>
    <name type="common">Atlantic horseshoe crab</name>
    <dbReference type="NCBI Taxonomy" id="6850"/>
    <lineage>
        <taxon>Eukaryota</taxon>
        <taxon>Metazoa</taxon>
        <taxon>Ecdysozoa</taxon>
        <taxon>Arthropoda</taxon>
        <taxon>Chelicerata</taxon>
        <taxon>Merostomata</taxon>
        <taxon>Xiphosura</taxon>
        <taxon>Limulidae</taxon>
        <taxon>Limulus</taxon>
    </lineage>
</organism>
<dbReference type="PANTHER" id="PTHR23352:SF2">
    <property type="entry name" value="NEURAL PROLIFERATION DIFFERENTIATION AND CONTROL PROTEIN 1"/>
    <property type="match status" value="1"/>
</dbReference>
<evidence type="ECO:0000256" key="2">
    <source>
        <dbReference type="SAM" id="Phobius"/>
    </source>
</evidence>
<proteinExistence type="predicted"/>
<reference evidence="4" key="1">
    <citation type="submission" date="2025-08" db="UniProtKB">
        <authorList>
            <consortium name="RefSeq"/>
        </authorList>
    </citation>
    <scope>IDENTIFICATION</scope>
    <source>
        <tissue evidence="4">Muscle</tissue>
    </source>
</reference>
<accession>A0ABM1BWR1</accession>
<dbReference type="PANTHER" id="PTHR23352">
    <property type="entry name" value="NEURAL PROLIFERATION DIFFERENTIATION AND CONTROL PROTEIN-1 NPDC-1 PROTEIN"/>
    <property type="match status" value="1"/>
</dbReference>
<keyword evidence="2" id="KW-0472">Membrane</keyword>
<keyword evidence="2" id="KW-0812">Transmembrane</keyword>
<gene>
    <name evidence="4" type="primary">LOC106474006</name>
</gene>
<feature type="transmembrane region" description="Helical" evidence="2">
    <location>
        <begin position="212"/>
        <end position="238"/>
    </location>
</feature>
<feature type="compositionally biased region" description="Acidic residues" evidence="1">
    <location>
        <begin position="305"/>
        <end position="315"/>
    </location>
</feature>
<keyword evidence="2" id="KW-1133">Transmembrane helix</keyword>
<sequence length="351" mass="39722">MLHCYKLCLAWYLNFRYNNAMISSYITLLLVTLVLILTVCGGHGTKDISISSKPNQVSSLPIISKDAVSVRERFFSYPINFFHGLEQLTRPTVIKHIKYEPSNGIHSAETRRENVVQYMHDLFEIERRKFRPDPSDTVYDYEKSIGKSGIEDGEYGSKELEKSSNSNSEKNTDESLMQSVNEMDTSNFSAPEAYVHKKPLEKDSRSMFGDMYFVAIVAGCGAATMCGVVVLGYCFYIYQKKTKAAAVVVYPAYGMTQPYSEEDALPSGDRKLAQSAQMYHYQHQKQQMIAVEKSASDRPMSVSDIESEDENEEGDYTVYECPGLASTGEMEVQNPLFSEEPTQKINKNIRQ</sequence>
<evidence type="ECO:0000313" key="4">
    <source>
        <dbReference type="RefSeq" id="XP_013790149.1"/>
    </source>
</evidence>
<dbReference type="Pfam" id="PF06809">
    <property type="entry name" value="NPDC1"/>
    <property type="match status" value="1"/>
</dbReference>
<dbReference type="RefSeq" id="XP_013790149.1">
    <property type="nucleotide sequence ID" value="XM_013934695.2"/>
</dbReference>
<feature type="region of interest" description="Disordered" evidence="1">
    <location>
        <begin position="296"/>
        <end position="315"/>
    </location>
</feature>
<dbReference type="InterPro" id="IPR009635">
    <property type="entry name" value="NPDC1"/>
</dbReference>
<evidence type="ECO:0000313" key="3">
    <source>
        <dbReference type="Proteomes" id="UP000694941"/>
    </source>
</evidence>
<protein>
    <submittedName>
        <fullName evidence="4">Uncharacterized protein LOC106474006</fullName>
    </submittedName>
</protein>
<keyword evidence="3" id="KW-1185">Reference proteome</keyword>
<feature type="transmembrane region" description="Helical" evidence="2">
    <location>
        <begin position="20"/>
        <end position="40"/>
    </location>
</feature>
<dbReference type="Proteomes" id="UP000694941">
    <property type="component" value="Unplaced"/>
</dbReference>
<dbReference type="GeneID" id="106474006"/>
<feature type="region of interest" description="Disordered" evidence="1">
    <location>
        <begin position="150"/>
        <end position="175"/>
    </location>
</feature>